<keyword evidence="1" id="KW-0472">Membrane</keyword>
<evidence type="ECO:0000256" key="1">
    <source>
        <dbReference type="SAM" id="Phobius"/>
    </source>
</evidence>
<keyword evidence="1" id="KW-1133">Transmembrane helix</keyword>
<evidence type="ECO:0000313" key="2">
    <source>
        <dbReference type="EMBL" id="CAH0043572.1"/>
    </source>
</evidence>
<keyword evidence="3" id="KW-1185">Reference proteome</keyword>
<dbReference type="OrthoDB" id="10394097at2759"/>
<keyword evidence="1" id="KW-0812">Transmembrane</keyword>
<organism evidence="2 3">
    <name type="scientific">Clonostachys solani</name>
    <dbReference type="NCBI Taxonomy" id="160281"/>
    <lineage>
        <taxon>Eukaryota</taxon>
        <taxon>Fungi</taxon>
        <taxon>Dikarya</taxon>
        <taxon>Ascomycota</taxon>
        <taxon>Pezizomycotina</taxon>
        <taxon>Sordariomycetes</taxon>
        <taxon>Hypocreomycetidae</taxon>
        <taxon>Hypocreales</taxon>
        <taxon>Bionectriaceae</taxon>
        <taxon>Clonostachys</taxon>
    </lineage>
</organism>
<sequence length="224" mass="24522">MFFYSGSNDDCSEHKMVGVINPVSRFQGNVSLTAVLMLACQTEGKNLRLWNDDSRNFTVQVQEESKDDESPGTLYSRSCGDGDFILGAGQVVGIALGGAAAILIAGLLGFFCHRHSVDGPVHSRHIRGSSYPAHYQSKYTAPAITGCRTPRFTVRDWDKKRMEQLIEEAEKAQCPKAIPRYSQSSSCPISTPCKCLGGEDCGQSPATRRYENVSLPSMYEPLSV</sequence>
<dbReference type="Proteomes" id="UP000775872">
    <property type="component" value="Unassembled WGS sequence"/>
</dbReference>
<name>A0A9N9YXL3_9HYPO</name>
<feature type="transmembrane region" description="Helical" evidence="1">
    <location>
        <begin position="84"/>
        <end position="111"/>
    </location>
</feature>
<protein>
    <submittedName>
        <fullName evidence="2">Uncharacterized protein</fullName>
    </submittedName>
</protein>
<dbReference type="AlphaFoldDB" id="A0A9N9YXL3"/>
<accession>A0A9N9YXL3</accession>
<evidence type="ECO:0000313" key="3">
    <source>
        <dbReference type="Proteomes" id="UP000775872"/>
    </source>
</evidence>
<dbReference type="EMBL" id="CABFOC020000003">
    <property type="protein sequence ID" value="CAH0043572.1"/>
    <property type="molecule type" value="Genomic_DNA"/>
</dbReference>
<gene>
    <name evidence="2" type="ORF">CSOL1703_00009463</name>
</gene>
<proteinExistence type="predicted"/>
<reference evidence="2" key="1">
    <citation type="submission" date="2021-10" db="EMBL/GenBank/DDBJ databases">
        <authorList>
            <person name="Piombo E."/>
        </authorList>
    </citation>
    <scope>NUCLEOTIDE SEQUENCE</scope>
</reference>
<comment type="caution">
    <text evidence="2">The sequence shown here is derived from an EMBL/GenBank/DDBJ whole genome shotgun (WGS) entry which is preliminary data.</text>
</comment>